<comment type="function">
    <text evidence="6 7">Associates with the EF-Tu.GDP complex and induces the exchange of GDP to GTP. It remains bound to the aminoacyl-tRNA.EF-Tu.GTP complex up to the GTP hydrolysis stage on the ribosome.</text>
</comment>
<feature type="region of interest" description="Involved in Mg(2+) ion dislocation from EF-Tu" evidence="6">
    <location>
        <begin position="81"/>
        <end position="84"/>
    </location>
</feature>
<sequence>MNNNLNINLIKELRNKTNAKIIDCKKALIKSNGDIQKAIYIMRKEGLINIYKKLTNKTINGLILIKLKKKLGIMIEINCETDFVSKNNLFIKFCKKVINTIFEKNIYDINIIKKKFKKNVERLIYTFGENIRINRLGVLKDDYVDFYLHDKRIGVLVSSYNIPKLILKNIAMHIAASKPEYINIKDIPLNVINNEKKIQLEILNKSKKNKIFFEKIIKGRIKKFISNIVLLEQDFIFETSKKVKEILKDYNSVIKNFIRFELGDSI</sequence>
<dbReference type="FunFam" id="1.10.8.10:FF:000001">
    <property type="entry name" value="Elongation factor Ts"/>
    <property type="match status" value="1"/>
</dbReference>
<dbReference type="InterPro" id="IPR036402">
    <property type="entry name" value="EF-Ts_dimer_sf"/>
</dbReference>
<evidence type="ECO:0000313" key="10">
    <source>
        <dbReference type="EMBL" id="AZP36171.1"/>
    </source>
</evidence>
<comment type="similarity">
    <text evidence="1 6 7">Belongs to the EF-Ts family.</text>
</comment>
<evidence type="ECO:0000256" key="2">
    <source>
        <dbReference type="ARBA" id="ARBA00016956"/>
    </source>
</evidence>
<dbReference type="KEGG" id="aade:C3B56_00045"/>
<proteinExistence type="inferred from homology"/>
<evidence type="ECO:0000313" key="11">
    <source>
        <dbReference type="Proteomes" id="UP000274458"/>
    </source>
</evidence>
<name>A0A3S5HNV9_9ENTR</name>
<dbReference type="OrthoDB" id="9808348at2"/>
<dbReference type="SUPFAM" id="SSF46934">
    <property type="entry name" value="UBA-like"/>
    <property type="match status" value="1"/>
</dbReference>
<evidence type="ECO:0000259" key="9">
    <source>
        <dbReference type="Pfam" id="PF00889"/>
    </source>
</evidence>
<dbReference type="Gene3D" id="1.10.286.20">
    <property type="match status" value="1"/>
</dbReference>
<dbReference type="InterPro" id="IPR009060">
    <property type="entry name" value="UBA-like_sf"/>
</dbReference>
<dbReference type="Gene3D" id="3.30.479.20">
    <property type="entry name" value="Elongation factor Ts, dimerisation domain"/>
    <property type="match status" value="2"/>
</dbReference>
<keyword evidence="11" id="KW-1185">Reference proteome</keyword>
<organism evidence="10 11">
    <name type="scientific">Candidatus Annandia adelgestsuga</name>
    <dbReference type="NCBI Taxonomy" id="1302411"/>
    <lineage>
        <taxon>Bacteria</taxon>
        <taxon>Pseudomonadati</taxon>
        <taxon>Pseudomonadota</taxon>
        <taxon>Gammaproteobacteria</taxon>
        <taxon>Enterobacterales</taxon>
        <taxon>Enterobacteriaceae</taxon>
        <taxon>Candidatus Annandia</taxon>
    </lineage>
</organism>
<evidence type="ECO:0000256" key="6">
    <source>
        <dbReference type="HAMAP-Rule" id="MF_00050"/>
    </source>
</evidence>
<dbReference type="NCBIfam" id="TIGR00116">
    <property type="entry name" value="tsf"/>
    <property type="match status" value="1"/>
</dbReference>
<dbReference type="InterPro" id="IPR014039">
    <property type="entry name" value="Transl_elong_EFTs/EF1B_dimer"/>
</dbReference>
<dbReference type="InterPro" id="IPR018101">
    <property type="entry name" value="Transl_elong_Ts_CS"/>
</dbReference>
<dbReference type="AlphaFoldDB" id="A0A3S5HNV9"/>
<dbReference type="CDD" id="cd14275">
    <property type="entry name" value="UBA_EF-Ts"/>
    <property type="match status" value="1"/>
</dbReference>
<reference evidence="10 11" key="1">
    <citation type="journal article" date="2018" name="Genome Biol. Evol.">
        <title>Partnering With a Pest: Genomes of Hemlock Woolly Adelgid Symbionts Reveal Atypical Nutritional Provisioning Patterns in Dual-Obligate Bacteria.</title>
        <authorList>
            <person name="Weglarz K.M."/>
            <person name="Havill N.P."/>
            <person name="Burke G.R."/>
            <person name="von Dohlen C.D."/>
        </authorList>
    </citation>
    <scope>NUCLEOTIDE SEQUENCE [LARGE SCALE GENOMIC DNA]</scope>
    <source>
        <strain evidence="10">ENA</strain>
    </source>
</reference>
<dbReference type="HAMAP" id="MF_00050">
    <property type="entry name" value="EF_Ts"/>
    <property type="match status" value="1"/>
</dbReference>
<dbReference type="InterPro" id="IPR001816">
    <property type="entry name" value="Transl_elong_EFTs/EF1B"/>
</dbReference>
<feature type="domain" description="Translation elongation factor EFTs/EF1B dimerisation" evidence="9">
    <location>
        <begin position="72"/>
        <end position="263"/>
    </location>
</feature>
<keyword evidence="3 6" id="KW-0963">Cytoplasm</keyword>
<comment type="subcellular location">
    <subcellularLocation>
        <location evidence="6 8">Cytoplasm</location>
    </subcellularLocation>
</comment>
<keyword evidence="5 6" id="KW-0648">Protein biosynthesis</keyword>
<dbReference type="Pfam" id="PF00889">
    <property type="entry name" value="EF_TS"/>
    <property type="match status" value="1"/>
</dbReference>
<accession>A0A3S5HNV9</accession>
<dbReference type="PANTHER" id="PTHR11741">
    <property type="entry name" value="ELONGATION FACTOR TS"/>
    <property type="match status" value="1"/>
</dbReference>
<evidence type="ECO:0000256" key="5">
    <source>
        <dbReference type="ARBA" id="ARBA00022917"/>
    </source>
</evidence>
<dbReference type="GO" id="GO:0003746">
    <property type="term" value="F:translation elongation factor activity"/>
    <property type="evidence" value="ECO:0007669"/>
    <property type="project" value="UniProtKB-UniRule"/>
</dbReference>
<dbReference type="Proteomes" id="UP000274458">
    <property type="component" value="Chromosome"/>
</dbReference>
<dbReference type="Gene3D" id="1.10.8.10">
    <property type="entry name" value="DNA helicase RuvA subunit, C-terminal domain"/>
    <property type="match status" value="1"/>
</dbReference>
<evidence type="ECO:0000256" key="7">
    <source>
        <dbReference type="RuleBase" id="RU000642"/>
    </source>
</evidence>
<evidence type="ECO:0000256" key="3">
    <source>
        <dbReference type="ARBA" id="ARBA00022490"/>
    </source>
</evidence>
<dbReference type="SUPFAM" id="SSF54713">
    <property type="entry name" value="Elongation factor Ts (EF-Ts), dimerisation domain"/>
    <property type="match status" value="1"/>
</dbReference>
<dbReference type="RefSeq" id="WP_126071437.1">
    <property type="nucleotide sequence ID" value="NZ_CP026513.1"/>
</dbReference>
<evidence type="ECO:0000256" key="8">
    <source>
        <dbReference type="RuleBase" id="RU000643"/>
    </source>
</evidence>
<dbReference type="EMBL" id="CP026513">
    <property type="protein sequence ID" value="AZP36171.1"/>
    <property type="molecule type" value="Genomic_DNA"/>
</dbReference>
<dbReference type="PANTHER" id="PTHR11741:SF0">
    <property type="entry name" value="ELONGATION FACTOR TS, MITOCHONDRIAL"/>
    <property type="match status" value="1"/>
</dbReference>
<gene>
    <name evidence="6 10" type="primary">tsf</name>
    <name evidence="10" type="ORF">C3B56_00045</name>
</gene>
<dbReference type="GO" id="GO:0005737">
    <property type="term" value="C:cytoplasm"/>
    <property type="evidence" value="ECO:0007669"/>
    <property type="project" value="UniProtKB-SubCell"/>
</dbReference>
<protein>
    <recommendedName>
        <fullName evidence="2 6">Elongation factor Ts</fullName>
        <shortName evidence="6">EF-Ts</shortName>
    </recommendedName>
</protein>
<keyword evidence="4 6" id="KW-0251">Elongation factor</keyword>
<evidence type="ECO:0000256" key="1">
    <source>
        <dbReference type="ARBA" id="ARBA00005532"/>
    </source>
</evidence>
<evidence type="ECO:0000256" key="4">
    <source>
        <dbReference type="ARBA" id="ARBA00022768"/>
    </source>
</evidence>
<dbReference type="PROSITE" id="PS01127">
    <property type="entry name" value="EF_TS_2"/>
    <property type="match status" value="1"/>
</dbReference>